<keyword evidence="3" id="KW-1185">Reference proteome</keyword>
<dbReference type="Proteomes" id="UP000245647">
    <property type="component" value="Unassembled WGS sequence"/>
</dbReference>
<gene>
    <name evidence="2" type="ORF">DDR33_00185</name>
</gene>
<dbReference type="SUPFAM" id="SSF109854">
    <property type="entry name" value="DinB/YfiT-like putative metalloenzymes"/>
    <property type="match status" value="1"/>
</dbReference>
<dbReference type="AlphaFoldDB" id="A0A2U2PLP5"/>
<protein>
    <recommendedName>
        <fullName evidence="1">DinB-like domain-containing protein</fullName>
    </recommendedName>
</protein>
<comment type="caution">
    <text evidence="2">The sequence shown here is derived from an EMBL/GenBank/DDBJ whole genome shotgun (WGS) entry which is preliminary data.</text>
</comment>
<organism evidence="2 3">
    <name type="scientific">Pararcticibacter amylolyticus</name>
    <dbReference type="NCBI Taxonomy" id="2173175"/>
    <lineage>
        <taxon>Bacteria</taxon>
        <taxon>Pseudomonadati</taxon>
        <taxon>Bacteroidota</taxon>
        <taxon>Sphingobacteriia</taxon>
        <taxon>Sphingobacteriales</taxon>
        <taxon>Sphingobacteriaceae</taxon>
        <taxon>Pararcticibacter</taxon>
    </lineage>
</organism>
<dbReference type="RefSeq" id="WP_109413746.1">
    <property type="nucleotide sequence ID" value="NZ_QEAS01000001.1"/>
</dbReference>
<dbReference type="InterPro" id="IPR024775">
    <property type="entry name" value="DinB-like"/>
</dbReference>
<feature type="domain" description="DinB-like" evidence="1">
    <location>
        <begin position="16"/>
        <end position="161"/>
    </location>
</feature>
<dbReference type="Gene3D" id="1.20.120.450">
    <property type="entry name" value="dinb family like domain"/>
    <property type="match status" value="1"/>
</dbReference>
<dbReference type="OrthoDB" id="1495892at2"/>
<proteinExistence type="predicted"/>
<accession>A0A2U2PLP5</accession>
<evidence type="ECO:0000259" key="1">
    <source>
        <dbReference type="Pfam" id="PF12867"/>
    </source>
</evidence>
<dbReference type="EMBL" id="QEAS01000001">
    <property type="protein sequence ID" value="PWG82327.1"/>
    <property type="molecule type" value="Genomic_DNA"/>
</dbReference>
<dbReference type="Pfam" id="PF12867">
    <property type="entry name" value="DinB_2"/>
    <property type="match status" value="1"/>
</dbReference>
<reference evidence="2 3" key="1">
    <citation type="submission" date="2018-04" db="EMBL/GenBank/DDBJ databases">
        <title>Pedobacter chongqingensis sp. nov., isolated from a rottenly hemp rope.</title>
        <authorList>
            <person name="Cai Y."/>
        </authorList>
    </citation>
    <scope>NUCLEOTIDE SEQUENCE [LARGE SCALE GENOMIC DNA]</scope>
    <source>
        <strain evidence="2 3">FJ4-8</strain>
    </source>
</reference>
<name>A0A2U2PLP5_9SPHI</name>
<evidence type="ECO:0000313" key="3">
    <source>
        <dbReference type="Proteomes" id="UP000245647"/>
    </source>
</evidence>
<sequence>MSMGINARSILDITSEYQEILKNLTDEEFCRQPEDGSWSCSEIFCHIVQVNVRSLLAIEKCIYGKQQQRRHGLPLVTRLILYFGRFPPGKLNIPSNILALVRVTTREEAKNDMIRFTVKLKELLPKISKCSSEQRIKHPRLGMLNCIQWLRFMEIYSRYHLKKLKKSLKRNGLHAG</sequence>
<dbReference type="InterPro" id="IPR034660">
    <property type="entry name" value="DinB/YfiT-like"/>
</dbReference>
<evidence type="ECO:0000313" key="2">
    <source>
        <dbReference type="EMBL" id="PWG82327.1"/>
    </source>
</evidence>